<organism evidence="1 2">
    <name type="scientific">Lipomyces kononenkoae</name>
    <name type="common">Yeast</name>
    <dbReference type="NCBI Taxonomy" id="34357"/>
    <lineage>
        <taxon>Eukaryota</taxon>
        <taxon>Fungi</taxon>
        <taxon>Dikarya</taxon>
        <taxon>Ascomycota</taxon>
        <taxon>Saccharomycotina</taxon>
        <taxon>Lipomycetes</taxon>
        <taxon>Lipomycetales</taxon>
        <taxon>Lipomycetaceae</taxon>
        <taxon>Lipomyces</taxon>
    </lineage>
</organism>
<reference evidence="2" key="1">
    <citation type="journal article" date="2024" name="Front. Bioeng. Biotechnol.">
        <title>Genome-scale model development and genomic sequencing of the oleaginous clade Lipomyces.</title>
        <authorList>
            <person name="Czajka J.J."/>
            <person name="Han Y."/>
            <person name="Kim J."/>
            <person name="Mondo S.J."/>
            <person name="Hofstad B.A."/>
            <person name="Robles A."/>
            <person name="Haridas S."/>
            <person name="Riley R."/>
            <person name="LaButti K."/>
            <person name="Pangilinan J."/>
            <person name="Andreopoulos W."/>
            <person name="Lipzen A."/>
            <person name="Yan J."/>
            <person name="Wang M."/>
            <person name="Ng V."/>
            <person name="Grigoriev I.V."/>
            <person name="Spatafora J.W."/>
            <person name="Magnuson J.K."/>
            <person name="Baker S.E."/>
            <person name="Pomraning K.R."/>
        </authorList>
    </citation>
    <scope>NUCLEOTIDE SEQUENCE [LARGE SCALE GENOMIC DNA]</scope>
    <source>
        <strain evidence="2">CBS 7786</strain>
    </source>
</reference>
<dbReference type="Proteomes" id="UP001433508">
    <property type="component" value="Unassembled WGS sequence"/>
</dbReference>
<accession>A0ACC3T502</accession>
<comment type="caution">
    <text evidence="1">The sequence shown here is derived from an EMBL/GenBank/DDBJ whole genome shotgun (WGS) entry which is preliminary data.</text>
</comment>
<protein>
    <submittedName>
        <fullName evidence="1">Uncharacterized protein</fullName>
    </submittedName>
</protein>
<evidence type="ECO:0000313" key="1">
    <source>
        <dbReference type="EMBL" id="KAK9239029.1"/>
    </source>
</evidence>
<proteinExistence type="predicted"/>
<name>A0ACC3T502_LIPKO</name>
<keyword evidence="2" id="KW-1185">Reference proteome</keyword>
<sequence>MNETLTEPPSSENVRSASISSNVNVFMPQIWLISDCGSALGRCLAVEALLKGHYVAAACKKEMVSSLIELLQPQFGDRVLVIEMDPRNKPLCESAVALLLMRWKRLDIVVSCSLKSFVGAIEEVSEWHIREQYESSFYGPVNVITTVLPALRRQKSGHILCVTGITGHLGTPSLGLLTSASHALEGYTEALAFEIAPYNVKVTVVQPSLEAVVLPNAIVFAVQQEHYKNTICATVRSLLSCRDLSQELLVKDVVFAILSVAGIDNPPSRIAAGAEAIAQTKDKLRAVSEEMEDTLDISYAADADPLSDEQRRELFGE</sequence>
<evidence type="ECO:0000313" key="2">
    <source>
        <dbReference type="Proteomes" id="UP001433508"/>
    </source>
</evidence>
<dbReference type="EMBL" id="MU971350">
    <property type="protein sequence ID" value="KAK9239029.1"/>
    <property type="molecule type" value="Genomic_DNA"/>
</dbReference>
<gene>
    <name evidence="1" type="ORF">V1525DRAFT_373731</name>
</gene>